<keyword evidence="2" id="KW-1185">Reference proteome</keyword>
<reference evidence="1" key="1">
    <citation type="submission" date="2020-11" db="EMBL/GenBank/DDBJ databases">
        <authorList>
            <consortium name="DOE Joint Genome Institute"/>
            <person name="Ahrendt S."/>
            <person name="Riley R."/>
            <person name="Andreopoulos W."/>
            <person name="LaButti K."/>
            <person name="Pangilinan J."/>
            <person name="Ruiz-duenas F.J."/>
            <person name="Barrasa J.M."/>
            <person name="Sanchez-Garcia M."/>
            <person name="Camarero S."/>
            <person name="Miyauchi S."/>
            <person name="Serrano A."/>
            <person name="Linde D."/>
            <person name="Babiker R."/>
            <person name="Drula E."/>
            <person name="Ayuso-Fernandez I."/>
            <person name="Pacheco R."/>
            <person name="Padilla G."/>
            <person name="Ferreira P."/>
            <person name="Barriuso J."/>
            <person name="Kellner H."/>
            <person name="Castanera R."/>
            <person name="Alfaro M."/>
            <person name="Ramirez L."/>
            <person name="Pisabarro A.G."/>
            <person name="Kuo A."/>
            <person name="Tritt A."/>
            <person name="Lipzen A."/>
            <person name="He G."/>
            <person name="Yan M."/>
            <person name="Ng V."/>
            <person name="Cullen D."/>
            <person name="Martin F."/>
            <person name="Rosso M.-N."/>
            <person name="Henrissat B."/>
            <person name="Hibbett D."/>
            <person name="Martinez A.T."/>
            <person name="Grigoriev I.V."/>
        </authorList>
    </citation>
    <scope>NUCLEOTIDE SEQUENCE</scope>
    <source>
        <strain evidence="1">AH 44721</strain>
    </source>
</reference>
<gene>
    <name evidence="1" type="ORF">CPB84DRAFT_1782383</name>
</gene>
<dbReference type="EMBL" id="JADNYJ010000062">
    <property type="protein sequence ID" value="KAF8894994.1"/>
    <property type="molecule type" value="Genomic_DNA"/>
</dbReference>
<evidence type="ECO:0000313" key="2">
    <source>
        <dbReference type="Proteomes" id="UP000724874"/>
    </source>
</evidence>
<evidence type="ECO:0000313" key="1">
    <source>
        <dbReference type="EMBL" id="KAF8894994.1"/>
    </source>
</evidence>
<organism evidence="1 2">
    <name type="scientific">Gymnopilus junonius</name>
    <name type="common">Spectacular rustgill mushroom</name>
    <name type="synonym">Gymnopilus spectabilis subsp. junonius</name>
    <dbReference type="NCBI Taxonomy" id="109634"/>
    <lineage>
        <taxon>Eukaryota</taxon>
        <taxon>Fungi</taxon>
        <taxon>Dikarya</taxon>
        <taxon>Basidiomycota</taxon>
        <taxon>Agaricomycotina</taxon>
        <taxon>Agaricomycetes</taxon>
        <taxon>Agaricomycetidae</taxon>
        <taxon>Agaricales</taxon>
        <taxon>Agaricineae</taxon>
        <taxon>Hymenogastraceae</taxon>
        <taxon>Gymnopilus</taxon>
    </lineage>
</organism>
<dbReference type="Proteomes" id="UP000724874">
    <property type="component" value="Unassembled WGS sequence"/>
</dbReference>
<dbReference type="AlphaFoldDB" id="A0A9P5NK88"/>
<accession>A0A9P5NK88</accession>
<name>A0A9P5NK88_GYMJU</name>
<proteinExistence type="predicted"/>
<comment type="caution">
    <text evidence="1">The sequence shown here is derived from an EMBL/GenBank/DDBJ whole genome shotgun (WGS) entry which is preliminary data.</text>
</comment>
<sequence length="66" mass="7793">MLHSWLKSAFADYTKKASATVSLFPVYFRFNSLISSCEPMTEFRQKPHEYSVHIGYKSFCRMHLIK</sequence>
<protein>
    <submittedName>
        <fullName evidence="1">Uncharacterized protein</fullName>
    </submittedName>
</protein>